<gene>
    <name evidence="4" type="ORF">LOD99_6370</name>
</gene>
<dbReference type="InterPro" id="IPR042099">
    <property type="entry name" value="ANL_N_sf"/>
</dbReference>
<evidence type="ECO:0000256" key="3">
    <source>
        <dbReference type="ARBA" id="ARBA00023098"/>
    </source>
</evidence>
<dbReference type="PANTHER" id="PTHR43272:SF32">
    <property type="entry name" value="AMP-DEPENDENT SYNTHETASE_LIGASE DOMAIN-CONTAINING PROTEIN"/>
    <property type="match status" value="1"/>
</dbReference>
<dbReference type="GO" id="GO:0005783">
    <property type="term" value="C:endoplasmic reticulum"/>
    <property type="evidence" value="ECO:0007669"/>
    <property type="project" value="TreeGrafter"/>
</dbReference>
<dbReference type="Proteomes" id="UP001165289">
    <property type="component" value="Unassembled WGS sequence"/>
</dbReference>
<evidence type="ECO:0000256" key="1">
    <source>
        <dbReference type="ARBA" id="ARBA00022598"/>
    </source>
</evidence>
<sequence length="238" mass="26101">MGPGTVSLPGANLLGSVGRSIEGSETKIHEPNSDGDGEICFKGRYNFMGYLHDAEKTAKVTDKNGWYYTGDIGHVDDNGFYFITGRIKEILITSGGENVAPVPIEQEMKKQLRMCSSCVVVGDGKKFLSMLVTLKCRLAPDGLPSDELDEEVIDICKSLGVEATTVSEAVKSSVVHQYIEDGMHKANEKAVSNVAKIKKFAFLPRDFSIYSGELTPTAKLKRTFVAEIYAKIIDQFYL</sequence>
<dbReference type="EMBL" id="JAKMXF010000317">
    <property type="protein sequence ID" value="KAI6649820.1"/>
    <property type="molecule type" value="Genomic_DNA"/>
</dbReference>
<evidence type="ECO:0008006" key="6">
    <source>
        <dbReference type="Google" id="ProtNLM"/>
    </source>
</evidence>
<dbReference type="AlphaFoldDB" id="A0AAV7JN58"/>
<comment type="caution">
    <text evidence="4">The sequence shown here is derived from an EMBL/GenBank/DDBJ whole genome shotgun (WGS) entry which is preliminary data.</text>
</comment>
<dbReference type="Pfam" id="PF23562">
    <property type="entry name" value="AMP-binding_C_3"/>
    <property type="match status" value="1"/>
</dbReference>
<protein>
    <recommendedName>
        <fullName evidence="6">AMP-dependent synthetase/ligase domain-containing protein</fullName>
    </recommendedName>
</protein>
<proteinExistence type="predicted"/>
<keyword evidence="1" id="KW-0436">Ligase</keyword>
<organism evidence="4 5">
    <name type="scientific">Oopsacas minuta</name>
    <dbReference type="NCBI Taxonomy" id="111878"/>
    <lineage>
        <taxon>Eukaryota</taxon>
        <taxon>Metazoa</taxon>
        <taxon>Porifera</taxon>
        <taxon>Hexactinellida</taxon>
        <taxon>Hexasterophora</taxon>
        <taxon>Lyssacinosida</taxon>
        <taxon>Leucopsacidae</taxon>
        <taxon>Oopsacas</taxon>
    </lineage>
</organism>
<dbReference type="GO" id="GO:0016020">
    <property type="term" value="C:membrane"/>
    <property type="evidence" value="ECO:0007669"/>
    <property type="project" value="TreeGrafter"/>
</dbReference>
<keyword evidence="3" id="KW-0443">Lipid metabolism</keyword>
<accession>A0AAV7JN58</accession>
<dbReference type="PANTHER" id="PTHR43272">
    <property type="entry name" value="LONG-CHAIN-FATTY-ACID--COA LIGASE"/>
    <property type="match status" value="1"/>
</dbReference>
<keyword evidence="2" id="KW-0276">Fatty acid metabolism</keyword>
<evidence type="ECO:0000313" key="5">
    <source>
        <dbReference type="Proteomes" id="UP001165289"/>
    </source>
</evidence>
<reference evidence="4 5" key="1">
    <citation type="journal article" date="2023" name="BMC Biol.">
        <title>The compact genome of the sponge Oopsacas minuta (Hexactinellida) is lacking key metazoan core genes.</title>
        <authorList>
            <person name="Santini S."/>
            <person name="Schenkelaars Q."/>
            <person name="Jourda C."/>
            <person name="Duchesne M."/>
            <person name="Belahbib H."/>
            <person name="Rocher C."/>
            <person name="Selva M."/>
            <person name="Riesgo A."/>
            <person name="Vervoort M."/>
            <person name="Leys S.P."/>
            <person name="Kodjabachian L."/>
            <person name="Le Bivic A."/>
            <person name="Borchiellini C."/>
            <person name="Claverie J.M."/>
            <person name="Renard E."/>
        </authorList>
    </citation>
    <scope>NUCLEOTIDE SEQUENCE [LARGE SCALE GENOMIC DNA]</scope>
    <source>
        <strain evidence="4">SPO-2</strain>
    </source>
</reference>
<dbReference type="SUPFAM" id="SSF56801">
    <property type="entry name" value="Acetyl-CoA synthetase-like"/>
    <property type="match status" value="1"/>
</dbReference>
<dbReference type="Gene3D" id="3.40.50.12780">
    <property type="entry name" value="N-terminal domain of ligase-like"/>
    <property type="match status" value="1"/>
</dbReference>
<keyword evidence="5" id="KW-1185">Reference proteome</keyword>
<name>A0AAV7JN58_9METZ</name>
<evidence type="ECO:0000313" key="4">
    <source>
        <dbReference type="EMBL" id="KAI6649820.1"/>
    </source>
</evidence>
<dbReference type="GO" id="GO:0004467">
    <property type="term" value="F:long-chain fatty acid-CoA ligase activity"/>
    <property type="evidence" value="ECO:0007669"/>
    <property type="project" value="TreeGrafter"/>
</dbReference>
<evidence type="ECO:0000256" key="2">
    <source>
        <dbReference type="ARBA" id="ARBA00022832"/>
    </source>
</evidence>